<dbReference type="CDD" id="cd20659">
    <property type="entry name" value="CYP4B_4F-like"/>
    <property type="match status" value="1"/>
</dbReference>
<keyword evidence="4" id="KW-0472">Membrane</keyword>
<keyword evidence="3" id="KW-0503">Monooxygenase</keyword>
<dbReference type="PANTHER" id="PTHR24291:SF201">
    <property type="entry name" value="CYTOCHROME P450, FAMILY 4, SUBFAMILY B, POLYPEPTIDE 7"/>
    <property type="match status" value="1"/>
</dbReference>
<dbReference type="InterPro" id="IPR050196">
    <property type="entry name" value="Cytochrome_P450_Monoox"/>
</dbReference>
<keyword evidence="4" id="KW-1133">Transmembrane helix</keyword>
<keyword evidence="2 3" id="KW-0479">Metal-binding</keyword>
<dbReference type="Pfam" id="PF00067">
    <property type="entry name" value="p450"/>
    <property type="match status" value="2"/>
</dbReference>
<dbReference type="InterPro" id="IPR017972">
    <property type="entry name" value="Cyt_P450_CS"/>
</dbReference>
<comment type="similarity">
    <text evidence="1 3">Belongs to the cytochrome P450 family.</text>
</comment>
<evidence type="ECO:0000256" key="2">
    <source>
        <dbReference type="PIRSR" id="PIRSR602401-1"/>
    </source>
</evidence>
<dbReference type="PROSITE" id="PS00086">
    <property type="entry name" value="CYTOCHROME_P450"/>
    <property type="match status" value="1"/>
</dbReference>
<name>A0A8S3UFK1_MYTED</name>
<dbReference type="PRINTS" id="PR00463">
    <property type="entry name" value="EP450I"/>
</dbReference>
<feature type="binding site" description="axial binding residue" evidence="2">
    <location>
        <position position="519"/>
    </location>
    <ligand>
        <name>heme</name>
        <dbReference type="ChEBI" id="CHEBI:30413"/>
    </ligand>
    <ligandPart>
        <name>Fe</name>
        <dbReference type="ChEBI" id="CHEBI:18248"/>
    </ligandPart>
</feature>
<comment type="caution">
    <text evidence="5">The sequence shown here is derived from an EMBL/GenBank/DDBJ whole genome shotgun (WGS) entry which is preliminary data.</text>
</comment>
<organism evidence="5 6">
    <name type="scientific">Mytilus edulis</name>
    <name type="common">Blue mussel</name>
    <dbReference type="NCBI Taxonomy" id="6550"/>
    <lineage>
        <taxon>Eukaryota</taxon>
        <taxon>Metazoa</taxon>
        <taxon>Spiralia</taxon>
        <taxon>Lophotrochozoa</taxon>
        <taxon>Mollusca</taxon>
        <taxon>Bivalvia</taxon>
        <taxon>Autobranchia</taxon>
        <taxon>Pteriomorphia</taxon>
        <taxon>Mytilida</taxon>
        <taxon>Mytiloidea</taxon>
        <taxon>Mytilidae</taxon>
        <taxon>Mytilinae</taxon>
        <taxon>Mytilus</taxon>
    </lineage>
</organism>
<comment type="cofactor">
    <cofactor evidence="2">
        <name>heme</name>
        <dbReference type="ChEBI" id="CHEBI:30413"/>
    </cofactor>
</comment>
<dbReference type="GO" id="GO:0016712">
    <property type="term" value="F:oxidoreductase activity, acting on paired donors, with incorporation or reduction of molecular oxygen, reduced flavin or flavoprotein as one donor, and incorporation of one atom of oxygen"/>
    <property type="evidence" value="ECO:0007669"/>
    <property type="project" value="UniProtKB-EC"/>
</dbReference>
<evidence type="ECO:0000256" key="4">
    <source>
        <dbReference type="SAM" id="Phobius"/>
    </source>
</evidence>
<accession>A0A8S3UFK1</accession>
<dbReference type="InterPro" id="IPR002401">
    <property type="entry name" value="Cyt_P450_E_grp-I"/>
</dbReference>
<gene>
    <name evidence="5" type="ORF">MEDL_52307</name>
</gene>
<dbReference type="OrthoDB" id="1470350at2759"/>
<dbReference type="PANTHER" id="PTHR24291">
    <property type="entry name" value="CYTOCHROME P450 FAMILY 4"/>
    <property type="match status" value="1"/>
</dbReference>
<feature type="transmembrane region" description="Helical" evidence="4">
    <location>
        <begin position="6"/>
        <end position="26"/>
    </location>
</feature>
<dbReference type="GO" id="GO:0005506">
    <property type="term" value="F:iron ion binding"/>
    <property type="evidence" value="ECO:0007669"/>
    <property type="project" value="InterPro"/>
</dbReference>
<keyword evidence="3 5" id="KW-0560">Oxidoreductase</keyword>
<dbReference type="InterPro" id="IPR001128">
    <property type="entry name" value="Cyt_P450"/>
</dbReference>
<dbReference type="EMBL" id="CAJPWZ010002543">
    <property type="protein sequence ID" value="CAG2239963.1"/>
    <property type="molecule type" value="Genomic_DNA"/>
</dbReference>
<evidence type="ECO:0000313" key="5">
    <source>
        <dbReference type="EMBL" id="CAG2239963.1"/>
    </source>
</evidence>
<reference evidence="5" key="1">
    <citation type="submission" date="2021-03" db="EMBL/GenBank/DDBJ databases">
        <authorList>
            <person name="Bekaert M."/>
        </authorList>
    </citation>
    <scope>NUCLEOTIDE SEQUENCE</scope>
</reference>
<keyword evidence="2 3" id="KW-0349">Heme</keyword>
<keyword evidence="4" id="KW-0812">Transmembrane</keyword>
<dbReference type="Gene3D" id="1.10.630.10">
    <property type="entry name" value="Cytochrome P450"/>
    <property type="match status" value="2"/>
</dbReference>
<evidence type="ECO:0000256" key="1">
    <source>
        <dbReference type="ARBA" id="ARBA00010617"/>
    </source>
</evidence>
<evidence type="ECO:0000313" key="6">
    <source>
        <dbReference type="Proteomes" id="UP000683360"/>
    </source>
</evidence>
<keyword evidence="6" id="KW-1185">Reference proteome</keyword>
<sequence length="572" mass="66044">MGVMLMSILVGLVVLILSYVVIRLFTFIRWYKKIKKVLSHFPGPKPHWLFGNALQIGCFHDFVCRNHEEYVEKQNAKAYTFWLFINRPILQLTHPDTIKVLMKSNAPKAKSGAGYLFVLPWLGDSLLVSDGPKWERNRRLLTPGFHFSVLNGYFKVYNDVADTLLEKFASSCKDGKYIEIFKLASLATLDTLLQCSLSYKGNVQLVGENHPYVKAVKRLVTLVLARALNIFLYNPILFRLSSTGREFYKLCDFVHQFSEDIIAKRRKELANNQDSEKKKQLDFLDILLTATDDNGNGLTNEEIRNEVDTFMFAGHDTTASALSWSMYSLGKHKDIQEKVYKEVREVVGDKQYIDSDDISKMKYLSMFVKEVLRCHSPVPTVSRMIKEPCVVEGVEFPEGSIFDLSMFDVHHNSHVWPEPWVSSFDDISKMKYLSMFVKEVLRCHSPVPSVSRMIKEPCVVEGVEFPEGSLFGLSMFDVHHNSHIWPEPWEFKPERFEEDKHHEMDPYSFVPFSAGPRNCIGQAFAQHEEKVLIARIVNRFEISLDPDHKVEHFMEVVMRAKNGIMVNFKERS</sequence>
<keyword evidence="2 3" id="KW-0408">Iron</keyword>
<feature type="transmembrane region" description="Helical" evidence="4">
    <location>
        <begin position="219"/>
        <end position="238"/>
    </location>
</feature>
<protein>
    <submittedName>
        <fullName evidence="5">CYP4B1</fullName>
        <ecNumber evidence="5">1.14.14.1</ecNumber>
    </submittedName>
</protein>
<dbReference type="InterPro" id="IPR036396">
    <property type="entry name" value="Cyt_P450_sf"/>
</dbReference>
<evidence type="ECO:0000256" key="3">
    <source>
        <dbReference type="RuleBase" id="RU000461"/>
    </source>
</evidence>
<dbReference type="PRINTS" id="PR00385">
    <property type="entry name" value="P450"/>
</dbReference>
<proteinExistence type="inferred from homology"/>
<dbReference type="Proteomes" id="UP000683360">
    <property type="component" value="Unassembled WGS sequence"/>
</dbReference>
<dbReference type="EC" id="1.14.14.1" evidence="5"/>
<dbReference type="GO" id="GO:0020037">
    <property type="term" value="F:heme binding"/>
    <property type="evidence" value="ECO:0007669"/>
    <property type="project" value="InterPro"/>
</dbReference>
<dbReference type="AlphaFoldDB" id="A0A8S3UFK1"/>
<dbReference type="SUPFAM" id="SSF48264">
    <property type="entry name" value="Cytochrome P450"/>
    <property type="match status" value="2"/>
</dbReference>